<accession>A0A420J5P5</accession>
<comment type="caution">
    <text evidence="2">The sequence shown here is derived from an EMBL/GenBank/DDBJ whole genome shotgun (WGS) entry which is preliminary data.</text>
</comment>
<reference evidence="2 3" key="1">
    <citation type="journal article" date="2018" name="BMC Genomics">
        <title>Comparative genome analyses reveal sequence features reflecting distinct modes of host-adaptation between dicot and monocot powdery mildew.</title>
        <authorList>
            <person name="Wu Y."/>
            <person name="Ma X."/>
            <person name="Pan Z."/>
            <person name="Kale S.D."/>
            <person name="Song Y."/>
            <person name="King H."/>
            <person name="Zhang Q."/>
            <person name="Presley C."/>
            <person name="Deng X."/>
            <person name="Wei C.I."/>
            <person name="Xiao S."/>
        </authorList>
    </citation>
    <scope>NUCLEOTIDE SEQUENCE [LARGE SCALE GENOMIC DNA]</scope>
    <source>
        <strain evidence="2">UCSC1</strain>
    </source>
</reference>
<dbReference type="EMBL" id="MCBR01001819">
    <property type="protein sequence ID" value="RKF82104.1"/>
    <property type="molecule type" value="Genomic_DNA"/>
</dbReference>
<evidence type="ECO:0000313" key="3">
    <source>
        <dbReference type="Proteomes" id="UP000285405"/>
    </source>
</evidence>
<protein>
    <submittedName>
        <fullName evidence="2">Uncharacterized protein</fullName>
    </submittedName>
</protein>
<feature type="compositionally biased region" description="Basic and acidic residues" evidence="1">
    <location>
        <begin position="142"/>
        <end position="153"/>
    </location>
</feature>
<sequence length="165" mass="19364">MASKEIDDSEIYSSTGATKINPTRIVNEDTPDVPATNEMGAWIYEQLKHYERMGHRDELLWDDFRADFARWQIQDFKKMSQNKRGELRSFLRNNRVYVSIKEVISHGLTIVLDEKTPTEWPNDGLMKISKASKNFNSWKNPRLKEEDSQKDQSEPQQMSRPMPVK</sequence>
<organism evidence="2 3">
    <name type="scientific">Golovinomyces cichoracearum</name>
    <dbReference type="NCBI Taxonomy" id="62708"/>
    <lineage>
        <taxon>Eukaryota</taxon>
        <taxon>Fungi</taxon>
        <taxon>Dikarya</taxon>
        <taxon>Ascomycota</taxon>
        <taxon>Pezizomycotina</taxon>
        <taxon>Leotiomycetes</taxon>
        <taxon>Erysiphales</taxon>
        <taxon>Erysiphaceae</taxon>
        <taxon>Golovinomyces</taxon>
    </lineage>
</organism>
<name>A0A420J5P5_9PEZI</name>
<feature type="region of interest" description="Disordered" evidence="1">
    <location>
        <begin position="136"/>
        <end position="165"/>
    </location>
</feature>
<dbReference type="AlphaFoldDB" id="A0A420J5P5"/>
<evidence type="ECO:0000313" key="2">
    <source>
        <dbReference type="EMBL" id="RKF82104.1"/>
    </source>
</evidence>
<dbReference type="Proteomes" id="UP000285405">
    <property type="component" value="Unassembled WGS sequence"/>
</dbReference>
<gene>
    <name evidence="2" type="ORF">GcC1_018031</name>
</gene>
<evidence type="ECO:0000256" key="1">
    <source>
        <dbReference type="SAM" id="MobiDB-lite"/>
    </source>
</evidence>
<proteinExistence type="predicted"/>
<dbReference type="OrthoDB" id="10450199at2759"/>